<dbReference type="PANTHER" id="PTHR43788">
    <property type="entry name" value="DNA2/NAM7 HELICASE FAMILY MEMBER"/>
    <property type="match status" value="1"/>
</dbReference>
<feature type="domain" description="UvrD-like helicase C-terminal" evidence="1">
    <location>
        <begin position="831"/>
        <end position="875"/>
    </location>
</feature>
<evidence type="ECO:0000259" key="1">
    <source>
        <dbReference type="Pfam" id="PF13538"/>
    </source>
</evidence>
<organism evidence="2 3">
    <name type="scientific">Gracilibacillus marinus</name>
    <dbReference type="NCBI Taxonomy" id="630535"/>
    <lineage>
        <taxon>Bacteria</taxon>
        <taxon>Bacillati</taxon>
        <taxon>Bacillota</taxon>
        <taxon>Bacilli</taxon>
        <taxon>Bacillales</taxon>
        <taxon>Bacillaceae</taxon>
        <taxon>Gracilibacillus</taxon>
    </lineage>
</organism>
<evidence type="ECO:0000313" key="2">
    <source>
        <dbReference type="EMBL" id="MFC4389049.1"/>
    </source>
</evidence>
<keyword evidence="3" id="KW-1185">Reference proteome</keyword>
<dbReference type="CDD" id="cd18809">
    <property type="entry name" value="SF1_C_RecD"/>
    <property type="match status" value="1"/>
</dbReference>
<dbReference type="Pfam" id="PF13604">
    <property type="entry name" value="AAA_30"/>
    <property type="match status" value="1"/>
</dbReference>
<proteinExistence type="predicted"/>
<dbReference type="Gene3D" id="3.40.50.300">
    <property type="entry name" value="P-loop containing nucleotide triphosphate hydrolases"/>
    <property type="match status" value="2"/>
</dbReference>
<dbReference type="Proteomes" id="UP001595880">
    <property type="component" value="Unassembled WGS sequence"/>
</dbReference>
<gene>
    <name evidence="2" type="ORF">ACFOZ1_14695</name>
</gene>
<dbReference type="PANTHER" id="PTHR43788:SF8">
    <property type="entry name" value="DNA-BINDING PROTEIN SMUBP-2"/>
    <property type="match status" value="1"/>
</dbReference>
<name>A0ABV8VY12_9BACI</name>
<reference evidence="3" key="1">
    <citation type="journal article" date="2019" name="Int. J. Syst. Evol. Microbiol.">
        <title>The Global Catalogue of Microorganisms (GCM) 10K type strain sequencing project: providing services to taxonomists for standard genome sequencing and annotation.</title>
        <authorList>
            <consortium name="The Broad Institute Genomics Platform"/>
            <consortium name="The Broad Institute Genome Sequencing Center for Infectious Disease"/>
            <person name="Wu L."/>
            <person name="Ma J."/>
        </authorList>
    </citation>
    <scope>NUCLEOTIDE SEQUENCE [LARGE SCALE GENOMIC DNA]</scope>
    <source>
        <strain evidence="3">KACC 14058</strain>
    </source>
</reference>
<accession>A0ABV8VY12</accession>
<comment type="caution">
    <text evidence="2">The sequence shown here is derived from an EMBL/GenBank/DDBJ whole genome shotgun (WGS) entry which is preliminary data.</text>
</comment>
<dbReference type="InterPro" id="IPR027417">
    <property type="entry name" value="P-loop_NTPase"/>
</dbReference>
<protein>
    <submittedName>
        <fullName evidence="2">ATP-dependent RecD-like DNA helicase</fullName>
    </submittedName>
</protein>
<evidence type="ECO:0000313" key="3">
    <source>
        <dbReference type="Proteomes" id="UP001595880"/>
    </source>
</evidence>
<dbReference type="InterPro" id="IPR050534">
    <property type="entry name" value="Coronavir_polyprotein_1ab"/>
</dbReference>
<dbReference type="Pfam" id="PF13538">
    <property type="entry name" value="UvrD_C_2"/>
    <property type="match status" value="1"/>
</dbReference>
<dbReference type="RefSeq" id="WP_390200508.1">
    <property type="nucleotide sequence ID" value="NZ_JBHSDV010000005.1"/>
</dbReference>
<dbReference type="SUPFAM" id="SSF52540">
    <property type="entry name" value="P-loop containing nucleoside triphosphate hydrolases"/>
    <property type="match status" value="1"/>
</dbReference>
<dbReference type="EMBL" id="JBHSDV010000005">
    <property type="protein sequence ID" value="MFC4389049.1"/>
    <property type="molecule type" value="Genomic_DNA"/>
</dbReference>
<dbReference type="InterPro" id="IPR027785">
    <property type="entry name" value="UvrD-like_helicase_C"/>
</dbReference>
<sequence>MSKVSLLRIDTQILNINKVIGRHIDSLATSPRGVVSQDILSQLRNFVEHIMLKFYANGQDIDNNYDNIRKAIGFVGTQGNLKVLRRFHDFLQIVASHYTLDEENSERLMLKYYEYLLRIKNLMHDRFSFELLGNLDKFPLNMDSNLQEYYEKIATKINQYNIQNVGKSEKYYIQKVKPFFVGQRVYYEVTFTPANDYASKFNRVIAFTSMEITDNYAVKFSLAPDSIEILGKTMPVIVIVGWEVAIRDCEFKNFTSLIRGTAVKTGYAEQQGIAQFLTSTGFNLTELVDFPDAEFQRIKQQATQQSKAVVFFDDLERCRAVLNANCAGKNLLRYLLYHMNNKIIKNQHHSLANNNLSGLFVKNGCLPFDRMPFNSSPLGHNPRLVDLFACINAAERQHEILARLVRNNTEIKGQLFTPVKDIVGFDDIPALIRIYNSTLWHGHVENSKLVIESGQIFINGYKKNTRFIIGELEDLAKSGVENYSNSVKAWLSEPNHGVDCDEKKAALTQMFENSRVALMYGSAGTGKSTLINHIAHFFADKKKLFLAQTNPAVDNLKRRVKASNCTFSTITKFVKRRSIITDYDLLIIDECSTVNNDDMRAILTKATYKLLVLVGDSYQIASIRFGNWFSVARAFVPESSVFELTKPYRSDNEGLLSLWARVRKMDDTILELITRQDYSTTLDVSIFSSAEADEIILCLNYDGLYGINNINRFLQESNPSVSVLWGVQQYKVNDPILFNESDRFAPLIYNNMKGRIVGIEILDSEKPTERIQFDIELGMVINGVDAFGQDFELLGNLESGNSVIRFCVYKLKSTDEDDDGSSKSVVPFQVAYAVSIHKAQGLEYNSVKVVITDEVDELITHNIFYTAITRARNKLKIYWTPEVEQKVLSNIKPKNNNKDIQLLKNAIE</sequence>